<gene>
    <name evidence="14" type="ORF">FWK35_00029843</name>
</gene>
<dbReference type="Proteomes" id="UP000478052">
    <property type="component" value="Unassembled WGS sequence"/>
</dbReference>
<feature type="domain" description="DDE Tnp4" evidence="13">
    <location>
        <begin position="174"/>
        <end position="324"/>
    </location>
</feature>
<reference evidence="14 15" key="1">
    <citation type="submission" date="2019-08" db="EMBL/GenBank/DDBJ databases">
        <title>Whole genome of Aphis craccivora.</title>
        <authorList>
            <person name="Voronova N.V."/>
            <person name="Shulinski R.S."/>
            <person name="Bandarenka Y.V."/>
            <person name="Zhorov D.G."/>
            <person name="Warner D."/>
        </authorList>
    </citation>
    <scope>NUCLEOTIDE SEQUENCE [LARGE SCALE GENOMIC DNA]</scope>
    <source>
        <strain evidence="14">180601</strain>
        <tissue evidence="14">Whole Body</tissue>
    </source>
</reference>
<evidence type="ECO:0000256" key="12">
    <source>
        <dbReference type="ARBA" id="ARBA00045850"/>
    </source>
</evidence>
<evidence type="ECO:0000313" key="15">
    <source>
        <dbReference type="Proteomes" id="UP000478052"/>
    </source>
</evidence>
<comment type="function">
    <text evidence="12">Transposase-derived protein that may have nuclease activity. Does not have transposase activity.</text>
</comment>
<name>A0A6G0VYS8_APHCR</name>
<accession>A0A6G0VYS8</accession>
<keyword evidence="10" id="KW-0539">Nucleus</keyword>
<dbReference type="PRINTS" id="PR02086">
    <property type="entry name" value="PUTNUCHARBI1"/>
</dbReference>
<dbReference type="InterPro" id="IPR026103">
    <property type="entry name" value="HARBI1_animal"/>
</dbReference>
<dbReference type="GO" id="GO:0005634">
    <property type="term" value="C:nucleus"/>
    <property type="evidence" value="ECO:0007669"/>
    <property type="project" value="UniProtKB-SubCell"/>
</dbReference>
<evidence type="ECO:0000256" key="4">
    <source>
        <dbReference type="ARBA" id="ARBA00006958"/>
    </source>
</evidence>
<dbReference type="GO" id="GO:0004518">
    <property type="term" value="F:nuclease activity"/>
    <property type="evidence" value="ECO:0007669"/>
    <property type="project" value="UniProtKB-KW"/>
</dbReference>
<evidence type="ECO:0000256" key="5">
    <source>
        <dbReference type="ARBA" id="ARBA00015519"/>
    </source>
</evidence>
<keyword evidence="15" id="KW-1185">Reference proteome</keyword>
<keyword evidence="8" id="KW-0479">Metal-binding</keyword>
<protein>
    <recommendedName>
        <fullName evidence="5">Putative nuclease HARBI1</fullName>
    </recommendedName>
    <alternativeName>
        <fullName evidence="11">Harbinger transposase-derived nuclease</fullName>
    </alternativeName>
</protein>
<evidence type="ECO:0000256" key="1">
    <source>
        <dbReference type="ARBA" id="ARBA00001968"/>
    </source>
</evidence>
<evidence type="ECO:0000313" key="14">
    <source>
        <dbReference type="EMBL" id="KAF0711718.1"/>
    </source>
</evidence>
<keyword evidence="6" id="KW-0963">Cytoplasm</keyword>
<dbReference type="AlphaFoldDB" id="A0A6G0VYS8"/>
<comment type="cofactor">
    <cofactor evidence="1">
        <name>a divalent metal cation</name>
        <dbReference type="ChEBI" id="CHEBI:60240"/>
    </cofactor>
</comment>
<evidence type="ECO:0000256" key="11">
    <source>
        <dbReference type="ARBA" id="ARBA00030126"/>
    </source>
</evidence>
<dbReference type="PANTHER" id="PTHR22930:SF286">
    <property type="entry name" value="NUCLEASE HARBI1"/>
    <property type="match status" value="1"/>
</dbReference>
<dbReference type="InterPro" id="IPR045249">
    <property type="entry name" value="HARBI1-like"/>
</dbReference>
<comment type="subcellular location">
    <subcellularLocation>
        <location evidence="3">Cytoplasm</location>
    </subcellularLocation>
    <subcellularLocation>
        <location evidence="2">Nucleus</location>
    </subcellularLocation>
</comment>
<dbReference type="GO" id="GO:0005737">
    <property type="term" value="C:cytoplasm"/>
    <property type="evidence" value="ECO:0007669"/>
    <property type="project" value="UniProtKB-SubCell"/>
</dbReference>
<comment type="caution">
    <text evidence="14">The sequence shown here is derived from an EMBL/GenBank/DDBJ whole genome shotgun (WGS) entry which is preliminary data.</text>
</comment>
<keyword evidence="7" id="KW-0540">Nuclease</keyword>
<comment type="similarity">
    <text evidence="4">Belongs to the HARBI1 family.</text>
</comment>
<dbReference type="InterPro" id="IPR027806">
    <property type="entry name" value="HARBI1_dom"/>
</dbReference>
<evidence type="ECO:0000256" key="6">
    <source>
        <dbReference type="ARBA" id="ARBA00022490"/>
    </source>
</evidence>
<dbReference type="EMBL" id="VUJU01011167">
    <property type="protein sequence ID" value="KAF0711718.1"/>
    <property type="molecule type" value="Genomic_DNA"/>
</dbReference>
<dbReference type="OrthoDB" id="6595158at2759"/>
<dbReference type="GO" id="GO:0016787">
    <property type="term" value="F:hydrolase activity"/>
    <property type="evidence" value="ECO:0007669"/>
    <property type="project" value="UniProtKB-KW"/>
</dbReference>
<evidence type="ECO:0000256" key="7">
    <source>
        <dbReference type="ARBA" id="ARBA00022722"/>
    </source>
</evidence>
<organism evidence="14 15">
    <name type="scientific">Aphis craccivora</name>
    <name type="common">Cowpea aphid</name>
    <dbReference type="NCBI Taxonomy" id="307492"/>
    <lineage>
        <taxon>Eukaryota</taxon>
        <taxon>Metazoa</taxon>
        <taxon>Ecdysozoa</taxon>
        <taxon>Arthropoda</taxon>
        <taxon>Hexapoda</taxon>
        <taxon>Insecta</taxon>
        <taxon>Pterygota</taxon>
        <taxon>Neoptera</taxon>
        <taxon>Paraneoptera</taxon>
        <taxon>Hemiptera</taxon>
        <taxon>Sternorrhyncha</taxon>
        <taxon>Aphidomorpha</taxon>
        <taxon>Aphidoidea</taxon>
        <taxon>Aphididae</taxon>
        <taxon>Aphidini</taxon>
        <taxon>Aphis</taxon>
        <taxon>Aphis</taxon>
    </lineage>
</organism>
<evidence type="ECO:0000256" key="9">
    <source>
        <dbReference type="ARBA" id="ARBA00022801"/>
    </source>
</evidence>
<evidence type="ECO:0000256" key="10">
    <source>
        <dbReference type="ARBA" id="ARBA00023242"/>
    </source>
</evidence>
<dbReference type="Pfam" id="PF13359">
    <property type="entry name" value="DDE_Tnp_4"/>
    <property type="match status" value="1"/>
</dbReference>
<sequence length="360" mass="41029">MSYLYVLIFKMNEIILYISDSSLSSDDEDIVNFIERLNCSRKKRIYRNRLDHFSTWDEIEFYNRFRLSKRVVNVILALIVDKIQSPTNRNHAITPEQMMLLTLRFLASGNMLITVGDFIGIHKSTAGKCVWKVLKAIAMLRSKFLTFPNDVEGLNNLQQGFYKIARFPKVVGALDCSHVKIQSPGGNNAETYRNRKQFFSINVQAICSSDLKFLDIVACWQGSAHDSRIFKNSKICAMFERGNFGNGILLADSGYALTKYCITPILTVQTPAENLFNESQIRTRNPIERTFGVWKRRFTILAVGIRLRVWKTQALIVATAILHNIAVIEKDIVLPNLSADLEEAVNYVNNVAYDGVVNRP</sequence>
<evidence type="ECO:0000256" key="2">
    <source>
        <dbReference type="ARBA" id="ARBA00004123"/>
    </source>
</evidence>
<dbReference type="GO" id="GO:0046872">
    <property type="term" value="F:metal ion binding"/>
    <property type="evidence" value="ECO:0007669"/>
    <property type="project" value="UniProtKB-KW"/>
</dbReference>
<evidence type="ECO:0000256" key="3">
    <source>
        <dbReference type="ARBA" id="ARBA00004496"/>
    </source>
</evidence>
<proteinExistence type="inferred from homology"/>
<keyword evidence="9" id="KW-0378">Hydrolase</keyword>
<evidence type="ECO:0000259" key="13">
    <source>
        <dbReference type="Pfam" id="PF13359"/>
    </source>
</evidence>
<evidence type="ECO:0000256" key="8">
    <source>
        <dbReference type="ARBA" id="ARBA00022723"/>
    </source>
</evidence>
<dbReference type="PANTHER" id="PTHR22930">
    <property type="match status" value="1"/>
</dbReference>